<dbReference type="OrthoDB" id="1926336at2759"/>
<feature type="compositionally biased region" description="Polar residues" evidence="2">
    <location>
        <begin position="29"/>
        <end position="40"/>
    </location>
</feature>
<feature type="region of interest" description="Disordered" evidence="2">
    <location>
        <begin position="608"/>
        <end position="634"/>
    </location>
</feature>
<dbReference type="VEuPathDB" id="FungiDB:SOCG_00821"/>
<feature type="domain" description="GRIP" evidence="3">
    <location>
        <begin position="631"/>
        <end position="679"/>
    </location>
</feature>
<dbReference type="GeneID" id="25029805"/>
<evidence type="ECO:0000259" key="3">
    <source>
        <dbReference type="PROSITE" id="PS50913"/>
    </source>
</evidence>
<dbReference type="PROSITE" id="PS50913">
    <property type="entry name" value="GRIP"/>
    <property type="match status" value="1"/>
</dbReference>
<evidence type="ECO:0000256" key="1">
    <source>
        <dbReference type="SAM" id="Coils"/>
    </source>
</evidence>
<dbReference type="Proteomes" id="UP000016088">
    <property type="component" value="Unassembled WGS sequence"/>
</dbReference>
<dbReference type="RefSeq" id="XP_013018695.1">
    <property type="nucleotide sequence ID" value="XM_013163241.1"/>
</dbReference>
<reference evidence="4 5" key="1">
    <citation type="journal article" date="2011" name="Science">
        <title>Comparative functional genomics of the fission yeasts.</title>
        <authorList>
            <person name="Rhind N."/>
            <person name="Chen Z."/>
            <person name="Yassour M."/>
            <person name="Thompson D.A."/>
            <person name="Haas B.J."/>
            <person name="Habib N."/>
            <person name="Wapinski I."/>
            <person name="Roy S."/>
            <person name="Lin M.F."/>
            <person name="Heiman D.I."/>
            <person name="Young S.K."/>
            <person name="Furuya K."/>
            <person name="Guo Y."/>
            <person name="Pidoux A."/>
            <person name="Chen H.M."/>
            <person name="Robbertse B."/>
            <person name="Goldberg J.M."/>
            <person name="Aoki K."/>
            <person name="Bayne E.H."/>
            <person name="Berlin A.M."/>
            <person name="Desjardins C.A."/>
            <person name="Dobbs E."/>
            <person name="Dukaj L."/>
            <person name="Fan L."/>
            <person name="FitzGerald M.G."/>
            <person name="French C."/>
            <person name="Gujja S."/>
            <person name="Hansen K."/>
            <person name="Keifenheim D."/>
            <person name="Levin J.Z."/>
            <person name="Mosher R.A."/>
            <person name="Mueller C.A."/>
            <person name="Pfiffner J."/>
            <person name="Priest M."/>
            <person name="Russ C."/>
            <person name="Smialowska A."/>
            <person name="Swoboda P."/>
            <person name="Sykes S.M."/>
            <person name="Vaughn M."/>
            <person name="Vengrova S."/>
            <person name="Yoder R."/>
            <person name="Zeng Q."/>
            <person name="Allshire R."/>
            <person name="Baulcombe D."/>
            <person name="Birren B.W."/>
            <person name="Brown W."/>
            <person name="Ekwall K."/>
            <person name="Kellis M."/>
            <person name="Leatherwood J."/>
            <person name="Levin H."/>
            <person name="Margalit H."/>
            <person name="Martienssen R."/>
            <person name="Nieduszynski C.A."/>
            <person name="Spatafora J.W."/>
            <person name="Friedman N."/>
            <person name="Dalgaard J.Z."/>
            <person name="Baumann P."/>
            <person name="Niki H."/>
            <person name="Regev A."/>
            <person name="Nusbaum C."/>
        </authorList>
    </citation>
    <scope>NUCLEOTIDE SEQUENCE [LARGE SCALE GENOMIC DNA]</scope>
    <source>
        <strain evidence="5">yFS286</strain>
    </source>
</reference>
<feature type="coiled-coil region" evidence="1">
    <location>
        <begin position="279"/>
        <end position="422"/>
    </location>
</feature>
<dbReference type="SUPFAM" id="SSF57997">
    <property type="entry name" value="Tropomyosin"/>
    <property type="match status" value="1"/>
</dbReference>
<feature type="compositionally biased region" description="Basic residues" evidence="2">
    <location>
        <begin position="191"/>
        <end position="201"/>
    </location>
</feature>
<keyword evidence="1" id="KW-0175">Coiled coil</keyword>
<feature type="region of interest" description="Disordered" evidence="2">
    <location>
        <begin position="16"/>
        <end position="46"/>
    </location>
</feature>
<dbReference type="Pfam" id="PF01465">
    <property type="entry name" value="GRIP"/>
    <property type="match status" value="1"/>
</dbReference>
<proteinExistence type="predicted"/>
<dbReference type="EMBL" id="KE503207">
    <property type="protein sequence ID" value="EPX73064.1"/>
    <property type="molecule type" value="Genomic_DNA"/>
</dbReference>
<gene>
    <name evidence="4" type="ORF">SOCG_00821</name>
</gene>
<accession>S9RG71</accession>
<evidence type="ECO:0000256" key="2">
    <source>
        <dbReference type="SAM" id="MobiDB-lite"/>
    </source>
</evidence>
<dbReference type="HOGENOM" id="CLU_406052_0_0_1"/>
<organism evidence="4 5">
    <name type="scientific">Schizosaccharomyces octosporus (strain yFS286)</name>
    <name type="common">Fission yeast</name>
    <name type="synonym">Octosporomyces octosporus</name>
    <dbReference type="NCBI Taxonomy" id="483514"/>
    <lineage>
        <taxon>Eukaryota</taxon>
        <taxon>Fungi</taxon>
        <taxon>Dikarya</taxon>
        <taxon>Ascomycota</taxon>
        <taxon>Taphrinomycotina</taxon>
        <taxon>Schizosaccharomycetes</taxon>
        <taxon>Schizosaccharomycetales</taxon>
        <taxon>Schizosaccharomycetaceae</taxon>
        <taxon>Schizosaccharomyces</taxon>
    </lineage>
</organism>
<dbReference type="AlphaFoldDB" id="S9RG71"/>
<name>S9RG71_SCHOY</name>
<evidence type="ECO:0000313" key="4">
    <source>
        <dbReference type="EMBL" id="EPX73064.1"/>
    </source>
</evidence>
<dbReference type="OMA" id="EAHERVC"/>
<feature type="compositionally biased region" description="Polar residues" evidence="2">
    <location>
        <begin position="609"/>
        <end position="634"/>
    </location>
</feature>
<protein>
    <submittedName>
        <fullName evidence="4">GRIP domain-containing protein</fullName>
    </submittedName>
</protein>
<keyword evidence="5" id="KW-1185">Reference proteome</keyword>
<feature type="region of interest" description="Disordered" evidence="2">
    <location>
        <begin position="168"/>
        <end position="236"/>
    </location>
</feature>
<feature type="coiled-coil region" evidence="1">
    <location>
        <begin position="515"/>
        <end position="589"/>
    </location>
</feature>
<evidence type="ECO:0000313" key="5">
    <source>
        <dbReference type="Proteomes" id="UP000016088"/>
    </source>
</evidence>
<feature type="compositionally biased region" description="Polar residues" evidence="2">
    <location>
        <begin position="212"/>
        <end position="228"/>
    </location>
</feature>
<dbReference type="InterPro" id="IPR000237">
    <property type="entry name" value="GRIP_dom"/>
</dbReference>
<sequence>MLGRLKDQFNMTLAQGQEEAKNRRRQLQEMHNQNSGSKESSLGKDDSEELALLQIELAELRETIDRFQTALQEKTPLSSITDIDGFLEYLDNLEQRYEISIREVKRLSNELQEADALFKASKKEFEEKFKELEEKFSSEVARLSSENQIRSDDRTISNIEEYISLVPSTPTVESKTESLCPEITTTSNKSSSKKKKRKNKKNQAEKHVGQNIEPTQEGSSILEPSTENTSEKVKENVQKKLSAFETSLQLSYNSTPSAALPTMTESEKTFLHLPYVPFEEALELKLEPFRRELETAEQNLKKESANFDKQDQIHKDNILKLNLSIDSLQKKLEESHQNLVWAETSCESLREEKQTLTERLANSEDGKIKLNESFSRVQRSLDLSQENLRRTSEELEKANGTIEKMDREVDMLKREIEKNKTRTGELNKKLVFATEQSNEFSRQVYETKEAIQTKQQEFEEVYKLLMDQTKDCQKLRSLVDQLEIDRIDSQKAAEVRLHELHEHYNTVLHEKDSALSELEKEKQIAFSELEHLKSKDEELTRQNQELLNGVQSVQTDKVDSNNHENEETLKTLEAEKKSLAIALDESTARYEHLQKSFKVVFGQHRRKQSQGSLSDRNSGASFSRTSVDQQNHNSMIDKEYTRNILFQFLEQRERRADIVNLLSILLELSTEQKEQLLSIKY</sequence>
<dbReference type="SMART" id="SM00755">
    <property type="entry name" value="Grip"/>
    <property type="match status" value="1"/>
</dbReference>